<dbReference type="OrthoDB" id="439993at2759"/>
<dbReference type="GO" id="GO:0006396">
    <property type="term" value="P:RNA processing"/>
    <property type="evidence" value="ECO:0007669"/>
    <property type="project" value="InterPro"/>
</dbReference>
<dbReference type="KEGG" id="eiv:EIN_005680"/>
<dbReference type="GeneID" id="14892637"/>
<dbReference type="InterPro" id="IPR045180">
    <property type="entry name" value="La_dom_prot"/>
</dbReference>
<dbReference type="InterPro" id="IPR036390">
    <property type="entry name" value="WH_DNA-bd_sf"/>
</dbReference>
<dbReference type="RefSeq" id="XP_004260438.1">
    <property type="nucleotide sequence ID" value="XM_004260390.1"/>
</dbReference>
<evidence type="ECO:0000256" key="2">
    <source>
        <dbReference type="ARBA" id="ARBA00022884"/>
    </source>
</evidence>
<dbReference type="AlphaFoldDB" id="A0A0A1UFU9"/>
<dbReference type="SMART" id="SM00715">
    <property type="entry name" value="LA"/>
    <property type="match status" value="1"/>
</dbReference>
<dbReference type="PANTHER" id="PTHR22792">
    <property type="entry name" value="LUPUS LA PROTEIN-RELATED"/>
    <property type="match status" value="1"/>
</dbReference>
<keyword evidence="6" id="KW-0687">Ribonucleoprotein</keyword>
<feature type="domain" description="HTH La-type RNA-binding" evidence="5">
    <location>
        <begin position="2"/>
        <end position="92"/>
    </location>
</feature>
<evidence type="ECO:0000256" key="3">
    <source>
        <dbReference type="ARBA" id="ARBA00023242"/>
    </source>
</evidence>
<dbReference type="InterPro" id="IPR006630">
    <property type="entry name" value="La_HTH"/>
</dbReference>
<evidence type="ECO:0000256" key="1">
    <source>
        <dbReference type="ARBA" id="ARBA00004123"/>
    </source>
</evidence>
<reference evidence="6 7" key="1">
    <citation type="submission" date="2012-10" db="EMBL/GenBank/DDBJ databases">
        <authorList>
            <person name="Zafar N."/>
            <person name="Inman J."/>
            <person name="Hall N."/>
            <person name="Lorenzi H."/>
            <person name="Caler E."/>
        </authorList>
    </citation>
    <scope>NUCLEOTIDE SEQUENCE [LARGE SCALE GENOMIC DNA]</scope>
    <source>
        <strain evidence="6 7">IP1</strain>
    </source>
</reference>
<evidence type="ECO:0000313" key="6">
    <source>
        <dbReference type="EMBL" id="ELP93667.1"/>
    </source>
</evidence>
<dbReference type="VEuPathDB" id="AmoebaDB:EIN_005680"/>
<dbReference type="Gene3D" id="1.10.10.10">
    <property type="entry name" value="Winged helix-like DNA-binding domain superfamily/Winged helix DNA-binding domain"/>
    <property type="match status" value="1"/>
</dbReference>
<evidence type="ECO:0000313" key="7">
    <source>
        <dbReference type="Proteomes" id="UP000014680"/>
    </source>
</evidence>
<proteinExistence type="predicted"/>
<organism evidence="6 7">
    <name type="scientific">Entamoeba invadens IP1</name>
    <dbReference type="NCBI Taxonomy" id="370355"/>
    <lineage>
        <taxon>Eukaryota</taxon>
        <taxon>Amoebozoa</taxon>
        <taxon>Evosea</taxon>
        <taxon>Archamoebae</taxon>
        <taxon>Mastigamoebida</taxon>
        <taxon>Entamoebidae</taxon>
        <taxon>Entamoeba</taxon>
    </lineage>
</organism>
<dbReference type="InterPro" id="IPR002344">
    <property type="entry name" value="Lupus_La"/>
</dbReference>
<keyword evidence="7" id="KW-1185">Reference proteome</keyword>
<keyword evidence="2 4" id="KW-0694">RNA-binding</keyword>
<dbReference type="Pfam" id="PF05383">
    <property type="entry name" value="La"/>
    <property type="match status" value="1"/>
</dbReference>
<dbReference type="InterPro" id="IPR036388">
    <property type="entry name" value="WH-like_DNA-bd_sf"/>
</dbReference>
<dbReference type="GO" id="GO:1990904">
    <property type="term" value="C:ribonucleoprotein complex"/>
    <property type="evidence" value="ECO:0007669"/>
    <property type="project" value="UniProtKB-KW"/>
</dbReference>
<dbReference type="PANTHER" id="PTHR22792:SF140">
    <property type="entry name" value="ACHILLES, ISOFORM A"/>
    <property type="match status" value="1"/>
</dbReference>
<accession>A0A0A1UFU9</accession>
<evidence type="ECO:0000259" key="5">
    <source>
        <dbReference type="PROSITE" id="PS50961"/>
    </source>
</evidence>
<dbReference type="Proteomes" id="UP000014680">
    <property type="component" value="Unassembled WGS sequence"/>
</dbReference>
<evidence type="ECO:0000256" key="4">
    <source>
        <dbReference type="PROSITE-ProRule" id="PRU00332"/>
    </source>
</evidence>
<comment type="subcellular location">
    <subcellularLocation>
        <location evidence="1">Nucleus</location>
    </subcellularLocation>
</comment>
<gene>
    <name evidence="6" type="ORF">EIN_005680</name>
</gene>
<name>A0A0A1UFU9_ENTIV</name>
<dbReference type="PROSITE" id="PS50961">
    <property type="entry name" value="HTH_LA"/>
    <property type="match status" value="1"/>
</dbReference>
<dbReference type="EMBL" id="KB206272">
    <property type="protein sequence ID" value="ELP93667.1"/>
    <property type="molecule type" value="Genomic_DNA"/>
</dbReference>
<sequence length="100" mass="11199">MNAKHKGGMSALLVQIEYYFCDLNIIQDKFLLGVIETQNGFVPIDTLLGFVKVKELTTSAEEIVKAVETSKTLVLSEDKKSIKRVKPIPTEAEVTRDRCL</sequence>
<keyword evidence="3" id="KW-0539">Nucleus</keyword>
<dbReference type="GO" id="GO:0005634">
    <property type="term" value="C:nucleus"/>
    <property type="evidence" value="ECO:0007669"/>
    <property type="project" value="UniProtKB-SubCell"/>
</dbReference>
<dbReference type="GO" id="GO:0003729">
    <property type="term" value="F:mRNA binding"/>
    <property type="evidence" value="ECO:0007669"/>
    <property type="project" value="TreeGrafter"/>
</dbReference>
<dbReference type="PRINTS" id="PR00302">
    <property type="entry name" value="LUPUSLA"/>
</dbReference>
<dbReference type="SUPFAM" id="SSF46785">
    <property type="entry name" value="Winged helix' DNA-binding domain"/>
    <property type="match status" value="1"/>
</dbReference>
<dbReference type="CDD" id="cd07323">
    <property type="entry name" value="LAM"/>
    <property type="match status" value="1"/>
</dbReference>
<protein>
    <submittedName>
        <fullName evidence="6">Lupus la ribonucleoprotein, putative</fullName>
    </submittedName>
</protein>